<accession>A0ACC0W2P6</accession>
<dbReference type="EMBL" id="CM047583">
    <property type="protein sequence ID" value="KAI9913073.1"/>
    <property type="molecule type" value="Genomic_DNA"/>
</dbReference>
<comment type="caution">
    <text evidence="1">The sequence shown here is derived from an EMBL/GenBank/DDBJ whole genome shotgun (WGS) entry which is preliminary data.</text>
</comment>
<keyword evidence="2" id="KW-1185">Reference proteome</keyword>
<evidence type="ECO:0000313" key="1">
    <source>
        <dbReference type="EMBL" id="KAI9913073.1"/>
    </source>
</evidence>
<proteinExistence type="predicted"/>
<sequence length="1166" mass="130962">MEAMTSLYASVVPQFTRDLLSPGLRVGYTDEGDVWQFLAPSLLQRLPLRAIEWRNLVGVTKRIEQLPLHFVEISVENVEKELPLTCLYLVKCEDFDTYKNSVRLALTNWVEAMTAANVEWLVLYVPLGTRSKASGNAPNPVYKKIFDRLRADFFVVKKAPTSLGAAMSSSSTSAAGLDKVCKIDVLEGTSFFGQQQQHESQWTDLVGRLRHCIMDAFEIKCFQYEEQLRVLDTQRGASGWDFGAFFLAKEQVALMYHQMSLQDDAIRHFDELDAIFVNLNEREKQPFQDQSTLLADLERDSLIFTQSPLSLDLDAMQHAIASNRASTRLISLYCFCRQMRTLYVMGTLPQLLQRAGSFIACFLVELNHVATQGALEWHQPFLWAVGACLEIAYACELAWSGRAEHVKTALQVSVHATSVEEMSRALGDVLYLARRILKSFAKATTCRHERPRALSGGQEHSSAHVPSTTWYRQLEHVFLALVHESEPCNVFEKCVSEISHVASMHFSQSGRHRFAVFLGGECAQYYLARGDFESASRLLRSVARQSQEDGWWTIYSASMRRICRAELALGRSTQAVVACFSLLQRTPAERGDGDTTTETEALLRALVTTLANKTHAARQRDENERIDLSPLFQPTILIETVQTSESDVHGQIRVTLTLTNEFSTRVHLDKVRLCFSSLVTGADKEIGGQDATVFMLEERNVCFQEHSGLTLVFRHSRVPRGHYICSQMEGVLAGISFPLVSSRAQALARFEMAPKETTVALEIKGAPILMRQPVAAVEIIAIEVRANNDLVVDGVLEVRIENCRVNRSDKSFDADEEACGIQLIGIQVLGEATASSFDVNPSKTSLRLGVPTLCRHETLQCRVSLELNVPARCWERFEDDCRFLVRASLCYHREGTRTSSSDVTTRAIQRAASSFRVLEPLRARVRLQRVATKLFTSIQLVSNPFVPLVLVDYQLHWPERGHDASRLVVVETDPNTNVRGTKLCPNAELQLAFTLATSPAFDQATDGTCHLKLALQDGEDDATWHQTTMVVPISLAEVTGTLYRIDIGHEERPDDLVDTCVPDPVTFRLCVQEQMARRGTPLAPDCYLWLDESSHEDWIVLGKSCERFVFAASTGTHCREFTTRKRLVPTRMGLVRFPAFRLQVNGQLIPHARVHCPQTSRHVLLS</sequence>
<reference evidence="1 2" key="1">
    <citation type="journal article" date="2022" name="bioRxiv">
        <title>The genome of the oomycete Peronosclerospora sorghi, a cosmopolitan pathogen of maize and sorghum, is inflated with dispersed pseudogenes.</title>
        <authorList>
            <person name="Fletcher K."/>
            <person name="Martin F."/>
            <person name="Isakeit T."/>
            <person name="Cavanaugh K."/>
            <person name="Magill C."/>
            <person name="Michelmore R."/>
        </authorList>
    </citation>
    <scope>NUCLEOTIDE SEQUENCE [LARGE SCALE GENOMIC DNA]</scope>
    <source>
        <strain evidence="1">P6</strain>
    </source>
</reference>
<name>A0ACC0W2P6_9STRA</name>
<gene>
    <name evidence="1" type="ORF">PsorP6_005720</name>
</gene>
<organism evidence="1 2">
    <name type="scientific">Peronosclerospora sorghi</name>
    <dbReference type="NCBI Taxonomy" id="230839"/>
    <lineage>
        <taxon>Eukaryota</taxon>
        <taxon>Sar</taxon>
        <taxon>Stramenopiles</taxon>
        <taxon>Oomycota</taxon>
        <taxon>Peronosporomycetes</taxon>
        <taxon>Peronosporales</taxon>
        <taxon>Peronosporaceae</taxon>
        <taxon>Peronosclerospora</taxon>
    </lineage>
</organism>
<dbReference type="Proteomes" id="UP001163321">
    <property type="component" value="Chromosome 4"/>
</dbReference>
<protein>
    <submittedName>
        <fullName evidence="1">Uncharacterized protein</fullName>
    </submittedName>
</protein>
<evidence type="ECO:0000313" key="2">
    <source>
        <dbReference type="Proteomes" id="UP001163321"/>
    </source>
</evidence>